<proteinExistence type="inferred from homology"/>
<evidence type="ECO:0000256" key="5">
    <source>
        <dbReference type="ARBA" id="ARBA00022801"/>
    </source>
</evidence>
<keyword evidence="6" id="KW-0119">Carbohydrate metabolism</keyword>
<keyword evidence="5 8" id="KW-0378">Hydrolase</keyword>
<organism evidence="8">
    <name type="scientific">Fundidesulfovibrio putealis</name>
    <dbReference type="NCBI Taxonomy" id="270496"/>
    <lineage>
        <taxon>Bacteria</taxon>
        <taxon>Pseudomonadati</taxon>
        <taxon>Thermodesulfobacteriota</taxon>
        <taxon>Desulfovibrionia</taxon>
        <taxon>Desulfovibrionales</taxon>
        <taxon>Desulfovibrionaceae</taxon>
        <taxon>Fundidesulfovibrio</taxon>
    </lineage>
</organism>
<dbReference type="PANTHER" id="PTHR42891">
    <property type="entry name" value="D-GLYCERO-BETA-D-MANNO-HEPTOSE-1,7-BISPHOSPHATE 7-PHOSPHATASE"/>
    <property type="match status" value="1"/>
</dbReference>
<dbReference type="EMBL" id="DSRP01000361">
    <property type="protein sequence ID" value="HGG92340.1"/>
    <property type="molecule type" value="Genomic_DNA"/>
</dbReference>
<evidence type="ECO:0000256" key="3">
    <source>
        <dbReference type="ARBA" id="ARBA00022490"/>
    </source>
</evidence>
<keyword evidence="4" id="KW-0479">Metal-binding</keyword>
<dbReference type="AlphaFoldDB" id="A0A7C4AGQ3"/>
<dbReference type="Gene3D" id="3.40.50.1000">
    <property type="entry name" value="HAD superfamily/HAD-like"/>
    <property type="match status" value="1"/>
</dbReference>
<keyword evidence="3" id="KW-0963">Cytoplasm</keyword>
<dbReference type="GO" id="GO:0005737">
    <property type="term" value="C:cytoplasm"/>
    <property type="evidence" value="ECO:0007669"/>
    <property type="project" value="UniProtKB-SubCell"/>
</dbReference>
<dbReference type="InterPro" id="IPR023214">
    <property type="entry name" value="HAD_sf"/>
</dbReference>
<evidence type="ECO:0000256" key="1">
    <source>
        <dbReference type="ARBA" id="ARBA00004496"/>
    </source>
</evidence>
<comment type="subcellular location">
    <subcellularLocation>
        <location evidence="1">Cytoplasm</location>
    </subcellularLocation>
</comment>
<evidence type="ECO:0000256" key="6">
    <source>
        <dbReference type="ARBA" id="ARBA00023277"/>
    </source>
</evidence>
<dbReference type="InterPro" id="IPR006549">
    <property type="entry name" value="HAD-SF_hydro_IIIA"/>
</dbReference>
<sequence length="196" mass="21013">MTHFTDILLDRDGTVIADAHYLSDPAQVELLPGAAQALARLTRAGMNLYLVTNQSGIGRGYYAEDDYQSVRRRLEELLAPHGVRFRATLHCPHAPDAGCACRKPGTGMWDSLRRDYGLRPETAVMIGDNTPDMDFAKACSLARSVLVLTGHGARTAATLGLPPLEAPWAALPGGGHPHVLARDLAAATDHLLGPET</sequence>
<dbReference type="NCBIfam" id="TIGR01662">
    <property type="entry name" value="HAD-SF-IIIA"/>
    <property type="match status" value="1"/>
</dbReference>
<dbReference type="GO" id="GO:0046872">
    <property type="term" value="F:metal ion binding"/>
    <property type="evidence" value="ECO:0007669"/>
    <property type="project" value="UniProtKB-KW"/>
</dbReference>
<dbReference type="CDD" id="cd07503">
    <property type="entry name" value="HAD_HisB-N"/>
    <property type="match status" value="1"/>
</dbReference>
<gene>
    <name evidence="8" type="ORF">ENR59_05235</name>
</gene>
<dbReference type="PANTHER" id="PTHR42891:SF1">
    <property type="entry name" value="D-GLYCERO-BETA-D-MANNO-HEPTOSE-1,7-BISPHOSPHATE 7-PHOSPHATASE"/>
    <property type="match status" value="1"/>
</dbReference>
<evidence type="ECO:0000256" key="4">
    <source>
        <dbReference type="ARBA" id="ARBA00022723"/>
    </source>
</evidence>
<comment type="caution">
    <text evidence="8">The sequence shown here is derived from an EMBL/GenBank/DDBJ whole genome shotgun (WGS) entry which is preliminary data.</text>
</comment>
<dbReference type="NCBIfam" id="TIGR01656">
    <property type="entry name" value="Histidinol-ppas"/>
    <property type="match status" value="1"/>
</dbReference>
<dbReference type="Pfam" id="PF13242">
    <property type="entry name" value="Hydrolase_like"/>
    <property type="match status" value="1"/>
</dbReference>
<dbReference type="InterPro" id="IPR004446">
    <property type="entry name" value="Heptose_bisP_phosphatase"/>
</dbReference>
<evidence type="ECO:0000256" key="7">
    <source>
        <dbReference type="ARBA" id="ARBA00031828"/>
    </source>
</evidence>
<dbReference type="InterPro" id="IPR006543">
    <property type="entry name" value="Histidinol-phos"/>
</dbReference>
<accession>A0A7C4AGQ3</accession>
<name>A0A7C4AGQ3_9BACT</name>
<evidence type="ECO:0000313" key="8">
    <source>
        <dbReference type="EMBL" id="HGG92340.1"/>
    </source>
</evidence>
<dbReference type="SUPFAM" id="SSF56784">
    <property type="entry name" value="HAD-like"/>
    <property type="match status" value="1"/>
</dbReference>
<reference evidence="8" key="1">
    <citation type="journal article" date="2020" name="mSystems">
        <title>Genome- and Community-Level Interaction Insights into Carbon Utilization and Element Cycling Functions of Hydrothermarchaeota in Hydrothermal Sediment.</title>
        <authorList>
            <person name="Zhou Z."/>
            <person name="Liu Y."/>
            <person name="Xu W."/>
            <person name="Pan J."/>
            <person name="Luo Z.H."/>
            <person name="Li M."/>
        </authorList>
    </citation>
    <scope>NUCLEOTIDE SEQUENCE [LARGE SCALE GENOMIC DNA]</scope>
    <source>
        <strain evidence="8">SpSt-413</strain>
    </source>
</reference>
<protein>
    <recommendedName>
        <fullName evidence="7">D,D-heptose 1,7-bisphosphate phosphatase</fullName>
    </recommendedName>
</protein>
<dbReference type="GO" id="GO:0016791">
    <property type="term" value="F:phosphatase activity"/>
    <property type="evidence" value="ECO:0007669"/>
    <property type="project" value="InterPro"/>
</dbReference>
<dbReference type="InterPro" id="IPR036412">
    <property type="entry name" value="HAD-like_sf"/>
</dbReference>
<comment type="similarity">
    <text evidence="2">Belongs to the GmhB family.</text>
</comment>
<dbReference type="GO" id="GO:0005975">
    <property type="term" value="P:carbohydrate metabolic process"/>
    <property type="evidence" value="ECO:0007669"/>
    <property type="project" value="InterPro"/>
</dbReference>
<evidence type="ECO:0000256" key="2">
    <source>
        <dbReference type="ARBA" id="ARBA00005628"/>
    </source>
</evidence>